<dbReference type="Pfam" id="PF00178">
    <property type="entry name" value="Ets"/>
    <property type="match status" value="1"/>
</dbReference>
<feature type="compositionally biased region" description="Basic and acidic residues" evidence="11">
    <location>
        <begin position="142"/>
        <end position="159"/>
    </location>
</feature>
<dbReference type="InterPro" id="IPR036388">
    <property type="entry name" value="WH-like_DNA-bd_sf"/>
</dbReference>
<dbReference type="PROSITE" id="PS00346">
    <property type="entry name" value="ETS_DOMAIN_2"/>
    <property type="match status" value="1"/>
</dbReference>
<evidence type="ECO:0000256" key="2">
    <source>
        <dbReference type="ARBA" id="ARBA00005562"/>
    </source>
</evidence>
<evidence type="ECO:0000256" key="5">
    <source>
        <dbReference type="ARBA" id="ARBA00023163"/>
    </source>
</evidence>
<evidence type="ECO:0000256" key="11">
    <source>
        <dbReference type="SAM" id="MobiDB-lite"/>
    </source>
</evidence>
<accession>A0AAE0QEW7</accession>
<dbReference type="InterPro" id="IPR036390">
    <property type="entry name" value="WH_DNA-bd_sf"/>
</dbReference>
<dbReference type="Gene3D" id="1.10.10.10">
    <property type="entry name" value="Winged helix-like DNA-binding domain superfamily/Winged helix DNA-binding domain"/>
    <property type="match status" value="1"/>
</dbReference>
<evidence type="ECO:0000313" key="13">
    <source>
        <dbReference type="EMBL" id="KAK3519519.1"/>
    </source>
</evidence>
<dbReference type="Proteomes" id="UP001274896">
    <property type="component" value="Unassembled WGS sequence"/>
</dbReference>
<keyword evidence="4 10" id="KW-0238">DNA-binding</keyword>
<sequence>MLASLEPIHYLQELHPQDPSAGGMDLDVIDEYLKEQTRQNIQSRTEEERLLAENSWSGLFAYERQYVGMNWTDNTCCDTEQSQQQQVWINLPSYNEWGGEYQFDPPPCSDTDSHSSSSGYQEFPPSPPPHTTSLSGQCPHASLERKVERKKERRKEGKHFLQLFQRDPEAFPGQPRDIVSPACLGSSPGPLPGGACPEHLSRETSQRHPKQMPEPPQLPPFDVEEQRLYSELLPGDRAPYPISKGVPRHPMEEAHFGRLYPGSYPFGHDTELMTIEHLPQNAMRDTVESLLQVHKTHVDWLGKLPRTLKHPVEGIELVQCSTTRSKTALLLLRVSGVEEIFEVFLPPSDNIPSQGQQLTTSTVNSVGRELLTPSEAPNSLPEFPRGRPIVLLHGLTELLPDPSFCFRDHHGCSSLGLPVCLSCLRSPPSQPGSIGLLLQLDGIPYFQCPPLCSGIAAATGTRDLTATAPDGCVSNRGGEHGPLRLNIPNLPQDLVETLPEVSLSLPTWALKSPAKLSAGDPSRSAFQNPSQGLQEGWVLHTAVRPISRNNSETPIPGPKAQGNNPLVYRGKLQHMAAELAGYKQAHPSPTPLTMGHSREEECPTSLKELGSRAQAVRKRKERLFQFLYEMLQTPHMRSCIWWVQSANGTFQFSSQNKEKLAEMWGKRKGNRKTMTYQKMARALRNYSRTGEICKVKRKLTYQFNERTLRGLQNNAQKFSQI</sequence>
<dbReference type="GO" id="GO:0030154">
    <property type="term" value="P:cell differentiation"/>
    <property type="evidence" value="ECO:0007669"/>
    <property type="project" value="TreeGrafter"/>
</dbReference>
<reference evidence="13" key="1">
    <citation type="submission" date="2023-06" db="EMBL/GenBank/DDBJ databases">
        <title>Male Hemibagrus guttatus genome.</title>
        <authorList>
            <person name="Bian C."/>
        </authorList>
    </citation>
    <scope>NUCLEOTIDE SEQUENCE</scope>
    <source>
        <strain evidence="13">Male_cb2023</strain>
        <tissue evidence="13">Muscle</tissue>
    </source>
</reference>
<dbReference type="PROSITE" id="PS50061">
    <property type="entry name" value="ETS_DOMAIN_3"/>
    <property type="match status" value="1"/>
</dbReference>
<name>A0AAE0QEW7_9TELE</name>
<dbReference type="PANTHER" id="PTHR11849:SF315">
    <property type="entry name" value="TRANSCRIPTION FACTOR PU.1-LIKE"/>
    <property type="match status" value="1"/>
</dbReference>
<dbReference type="GO" id="GO:0000981">
    <property type="term" value="F:DNA-binding transcription factor activity, RNA polymerase II-specific"/>
    <property type="evidence" value="ECO:0007669"/>
    <property type="project" value="TreeGrafter"/>
</dbReference>
<evidence type="ECO:0000256" key="1">
    <source>
        <dbReference type="ARBA" id="ARBA00004123"/>
    </source>
</evidence>
<evidence type="ECO:0000256" key="4">
    <source>
        <dbReference type="ARBA" id="ARBA00023125"/>
    </source>
</evidence>
<feature type="domain" description="ETS" evidence="12">
    <location>
        <begin position="621"/>
        <end position="704"/>
    </location>
</feature>
<gene>
    <name evidence="13" type="ORF">QTP70_033501</name>
</gene>
<evidence type="ECO:0000313" key="14">
    <source>
        <dbReference type="Proteomes" id="UP001274896"/>
    </source>
</evidence>
<dbReference type="InterPro" id="IPR000418">
    <property type="entry name" value="Ets_dom"/>
</dbReference>
<keyword evidence="5" id="KW-0804">Transcription</keyword>
<feature type="compositionally biased region" description="Low complexity" evidence="11">
    <location>
        <begin position="181"/>
        <end position="197"/>
    </location>
</feature>
<dbReference type="PRINTS" id="PR00454">
    <property type="entry name" value="ETSDOMAIN"/>
</dbReference>
<dbReference type="EMBL" id="JAUCMX010000017">
    <property type="protein sequence ID" value="KAK3519519.1"/>
    <property type="molecule type" value="Genomic_DNA"/>
</dbReference>
<keyword evidence="6 10" id="KW-0539">Nucleus</keyword>
<dbReference type="GO" id="GO:0005634">
    <property type="term" value="C:nucleus"/>
    <property type="evidence" value="ECO:0007669"/>
    <property type="project" value="UniProtKB-SubCell"/>
</dbReference>
<evidence type="ECO:0000259" key="12">
    <source>
        <dbReference type="PROSITE" id="PS50061"/>
    </source>
</evidence>
<dbReference type="AlphaFoldDB" id="A0AAE0QEW7"/>
<dbReference type="GO" id="GO:0043565">
    <property type="term" value="F:sequence-specific DNA binding"/>
    <property type="evidence" value="ECO:0007669"/>
    <property type="project" value="InterPro"/>
</dbReference>
<keyword evidence="3" id="KW-0805">Transcription regulation</keyword>
<dbReference type="FunFam" id="1.10.10.10:FF:000335">
    <property type="entry name" value="Spi-C transcription factor"/>
    <property type="match status" value="1"/>
</dbReference>
<dbReference type="InterPro" id="IPR046328">
    <property type="entry name" value="ETS_fam"/>
</dbReference>
<evidence type="ECO:0000256" key="3">
    <source>
        <dbReference type="ARBA" id="ARBA00023015"/>
    </source>
</evidence>
<evidence type="ECO:0000256" key="10">
    <source>
        <dbReference type="RuleBase" id="RU004019"/>
    </source>
</evidence>
<protein>
    <recommendedName>
        <fullName evidence="9">Transcription factor Spi-C</fullName>
    </recommendedName>
</protein>
<comment type="similarity">
    <text evidence="2 10">Belongs to the ETS family.</text>
</comment>
<comment type="function">
    <text evidence="7">Controls the development of red pulp macrophages required for red blood cells recycling and iron homeostasis. Transcription factor that binds to the PU-box, a purine-rich DNA sequence (5'-GAGGA[AT]-3') that can act as a lymphoid-specific enhancer. Regulates VCAM1 gene expression.</text>
</comment>
<comment type="subunit">
    <text evidence="8">Binds DNA as a monomer.</text>
</comment>
<evidence type="ECO:0000256" key="8">
    <source>
        <dbReference type="ARBA" id="ARBA00063209"/>
    </source>
</evidence>
<dbReference type="SMART" id="SM00413">
    <property type="entry name" value="ETS"/>
    <property type="match status" value="1"/>
</dbReference>
<dbReference type="PANTHER" id="PTHR11849">
    <property type="entry name" value="ETS"/>
    <property type="match status" value="1"/>
</dbReference>
<dbReference type="SUPFAM" id="SSF46785">
    <property type="entry name" value="Winged helix' DNA-binding domain"/>
    <property type="match status" value="1"/>
</dbReference>
<evidence type="ECO:0000256" key="6">
    <source>
        <dbReference type="ARBA" id="ARBA00023242"/>
    </source>
</evidence>
<evidence type="ECO:0000256" key="7">
    <source>
        <dbReference type="ARBA" id="ARBA00055710"/>
    </source>
</evidence>
<evidence type="ECO:0000256" key="9">
    <source>
        <dbReference type="ARBA" id="ARBA00074964"/>
    </source>
</evidence>
<comment type="subcellular location">
    <subcellularLocation>
        <location evidence="1 10">Nucleus</location>
    </subcellularLocation>
</comment>
<keyword evidence="14" id="KW-1185">Reference proteome</keyword>
<feature type="region of interest" description="Disordered" evidence="11">
    <location>
        <begin position="100"/>
        <end position="221"/>
    </location>
</feature>
<comment type="caution">
    <text evidence="13">The sequence shown here is derived from an EMBL/GenBank/DDBJ whole genome shotgun (WGS) entry which is preliminary data.</text>
</comment>
<proteinExistence type="inferred from homology"/>
<organism evidence="13 14">
    <name type="scientific">Hemibagrus guttatus</name>
    <dbReference type="NCBI Taxonomy" id="175788"/>
    <lineage>
        <taxon>Eukaryota</taxon>
        <taxon>Metazoa</taxon>
        <taxon>Chordata</taxon>
        <taxon>Craniata</taxon>
        <taxon>Vertebrata</taxon>
        <taxon>Euteleostomi</taxon>
        <taxon>Actinopterygii</taxon>
        <taxon>Neopterygii</taxon>
        <taxon>Teleostei</taxon>
        <taxon>Ostariophysi</taxon>
        <taxon>Siluriformes</taxon>
        <taxon>Bagridae</taxon>
        <taxon>Hemibagrus</taxon>
    </lineage>
</organism>